<feature type="region of interest" description="Disordered" evidence="1">
    <location>
        <begin position="415"/>
        <end position="444"/>
    </location>
</feature>
<name>A0A8J9VFI1_BRALA</name>
<feature type="compositionally biased region" description="Basic and acidic residues" evidence="1">
    <location>
        <begin position="141"/>
        <end position="154"/>
    </location>
</feature>
<proteinExistence type="predicted"/>
<organism evidence="2 3">
    <name type="scientific">Branchiostoma lanceolatum</name>
    <name type="common">Common lancelet</name>
    <name type="synonym">Amphioxus lanceolatum</name>
    <dbReference type="NCBI Taxonomy" id="7740"/>
    <lineage>
        <taxon>Eukaryota</taxon>
        <taxon>Metazoa</taxon>
        <taxon>Chordata</taxon>
        <taxon>Cephalochordata</taxon>
        <taxon>Leptocardii</taxon>
        <taxon>Amphioxiformes</taxon>
        <taxon>Branchiostomatidae</taxon>
        <taxon>Branchiostoma</taxon>
    </lineage>
</organism>
<dbReference type="EMBL" id="OV696686">
    <property type="protein sequence ID" value="CAH1233268.1"/>
    <property type="molecule type" value="Genomic_DNA"/>
</dbReference>
<feature type="compositionally biased region" description="Polar residues" evidence="1">
    <location>
        <begin position="208"/>
        <end position="223"/>
    </location>
</feature>
<evidence type="ECO:0000313" key="3">
    <source>
        <dbReference type="Proteomes" id="UP000838412"/>
    </source>
</evidence>
<dbReference type="Proteomes" id="UP000838412">
    <property type="component" value="Chromosome 1"/>
</dbReference>
<evidence type="ECO:0000313" key="2">
    <source>
        <dbReference type="EMBL" id="CAH1233268.1"/>
    </source>
</evidence>
<feature type="region of interest" description="Disordered" evidence="1">
    <location>
        <begin position="137"/>
        <end position="186"/>
    </location>
</feature>
<accession>A0A8J9VFI1</accession>
<reference evidence="2" key="1">
    <citation type="submission" date="2022-01" db="EMBL/GenBank/DDBJ databases">
        <authorList>
            <person name="Braso-Vives M."/>
        </authorList>
    </citation>
    <scope>NUCLEOTIDE SEQUENCE</scope>
</reference>
<feature type="region of interest" description="Disordered" evidence="1">
    <location>
        <begin position="207"/>
        <end position="234"/>
    </location>
</feature>
<protein>
    <submittedName>
        <fullName evidence="2">Hypp659 protein</fullName>
    </submittedName>
</protein>
<keyword evidence="3" id="KW-1185">Reference proteome</keyword>
<sequence>MTTTRSGRTVRPPQRLREAESAFDEEFQRVEDEISEIRASLAATSTQVVRLTPLHTSVSQEEALDRERAALLEEIRTLELAKEVESLRRRKDNLLVQSDARSGGVVTPLPKTANPVADSQHLAKSISPDVQHLATEPTIQDQRRDQASAAEIEKSSPLPKTANPVADSQHRPAKKTAPDLQHFATEPAVLRRDQASVTEINRILGDLNLTSGDRPSARASPSTEPRGKKISGFFRTPRSSSRITKHVIWPQELLPAFSNESAKLTYDMLTYEQFIAGYMRLFNADLLQPVELSERLKLVQKCAEYRLRYPWESVRNYHGEVMRAVEEGQFDWGDSDYNTHVEELFKMYVQPFLQSNTPARRVKSLSQLQQTIKYCKLFQSGSCPQTELIHDDVQFGEVHHVCATCLTRHDTAAYNHGSSDCSRKGDRDRRGTGTSTGIAPSKQA</sequence>
<feature type="region of interest" description="Disordered" evidence="1">
    <location>
        <begin position="1"/>
        <end position="23"/>
    </location>
</feature>
<dbReference type="OrthoDB" id="10177369at2759"/>
<evidence type="ECO:0000256" key="1">
    <source>
        <dbReference type="SAM" id="MobiDB-lite"/>
    </source>
</evidence>
<feature type="compositionally biased region" description="Basic and acidic residues" evidence="1">
    <location>
        <begin position="421"/>
        <end position="431"/>
    </location>
</feature>
<dbReference type="AlphaFoldDB" id="A0A8J9VFI1"/>
<gene>
    <name evidence="2" type="primary">Hypp659</name>
    <name evidence="2" type="ORF">BLAG_LOCUS2084</name>
</gene>